<organism evidence="1 2">
    <name type="scientific">Macroventuria anomochaeta</name>
    <dbReference type="NCBI Taxonomy" id="301207"/>
    <lineage>
        <taxon>Eukaryota</taxon>
        <taxon>Fungi</taxon>
        <taxon>Dikarya</taxon>
        <taxon>Ascomycota</taxon>
        <taxon>Pezizomycotina</taxon>
        <taxon>Dothideomycetes</taxon>
        <taxon>Pleosporomycetidae</taxon>
        <taxon>Pleosporales</taxon>
        <taxon>Pleosporineae</taxon>
        <taxon>Didymellaceae</taxon>
        <taxon>Macroventuria</taxon>
    </lineage>
</organism>
<reference evidence="1" key="1">
    <citation type="journal article" date="2020" name="Stud. Mycol.">
        <title>101 Dothideomycetes genomes: a test case for predicting lifestyles and emergence of pathogens.</title>
        <authorList>
            <person name="Haridas S."/>
            <person name="Albert R."/>
            <person name="Binder M."/>
            <person name="Bloem J."/>
            <person name="Labutti K."/>
            <person name="Salamov A."/>
            <person name="Andreopoulos B."/>
            <person name="Baker S."/>
            <person name="Barry K."/>
            <person name="Bills G."/>
            <person name="Bluhm B."/>
            <person name="Cannon C."/>
            <person name="Castanera R."/>
            <person name="Culley D."/>
            <person name="Daum C."/>
            <person name="Ezra D."/>
            <person name="Gonzalez J."/>
            <person name="Henrissat B."/>
            <person name="Kuo A."/>
            <person name="Liang C."/>
            <person name="Lipzen A."/>
            <person name="Lutzoni F."/>
            <person name="Magnuson J."/>
            <person name="Mondo S."/>
            <person name="Nolan M."/>
            <person name="Ohm R."/>
            <person name="Pangilinan J."/>
            <person name="Park H.-J."/>
            <person name="Ramirez L."/>
            <person name="Alfaro M."/>
            <person name="Sun H."/>
            <person name="Tritt A."/>
            <person name="Yoshinaga Y."/>
            <person name="Zwiers L.-H."/>
            <person name="Turgeon B."/>
            <person name="Goodwin S."/>
            <person name="Spatafora J."/>
            <person name="Crous P."/>
            <person name="Grigoriev I."/>
        </authorList>
    </citation>
    <scope>NUCLEOTIDE SEQUENCE</scope>
    <source>
        <strain evidence="1">CBS 525.71</strain>
    </source>
</reference>
<evidence type="ECO:0000313" key="2">
    <source>
        <dbReference type="Proteomes" id="UP000799754"/>
    </source>
</evidence>
<dbReference type="Proteomes" id="UP000799754">
    <property type="component" value="Unassembled WGS sequence"/>
</dbReference>
<keyword evidence="2" id="KW-1185">Reference proteome</keyword>
<gene>
    <name evidence="1" type="ORF">BU25DRAFT_420431</name>
</gene>
<proteinExistence type="predicted"/>
<name>A0ACB6S4X1_9PLEO</name>
<comment type="caution">
    <text evidence="1">The sequence shown here is derived from an EMBL/GenBank/DDBJ whole genome shotgun (WGS) entry which is preliminary data.</text>
</comment>
<protein>
    <submittedName>
        <fullName evidence="1">Uncharacterized protein</fullName>
    </submittedName>
</protein>
<sequence>MDAVTILYNLARRRLADHALRLFLPYQGTNIEHCITLPYLASEPIQCLQVCRRKRPFYAAAGSVIASQPWLPRLQQVQEHQSQCHSHYGSCNATFFGTVFNIFRLPIPSYTQPWLKRPERFEQDGIGSGPQSPTTALPSDFEQSDSSSSDIFICSPPEPYLSTILRTCTTLLDSPPPCRKRQKQTSRDNMGYLDMPPEWAKIHAEGARTTSTTLQAAAFPSLSLDQPRQPAAAQAPCVASNIVDLTEPEEEEDDLEWIPSTSTHIDAPNVLSEDSRKAIEYHVGHYTPEDGPTGDAVRAERSRMIKAGVLPKPKHPRKPSKTNPDYEYYILLQIRVRELLEKKRELEVKLRFSRDTDHALRTALKASSTKPLSTLPATKESIQLLKKEIMLLTQRIWSDKHQDEHAAKARQDFLTKHPKLKEPETKYAFRRGAEDAFLPTFGHHDDLDWKAMQAIAKKTQTQTEGRRPYSVAEWPRLDRKEVLPGPVVDMEGTDFYTEITDNLRYLGGCVKPESRLQ</sequence>
<accession>A0ACB6S4X1</accession>
<dbReference type="EMBL" id="MU006711">
    <property type="protein sequence ID" value="KAF2629008.1"/>
    <property type="molecule type" value="Genomic_DNA"/>
</dbReference>
<evidence type="ECO:0000313" key="1">
    <source>
        <dbReference type="EMBL" id="KAF2629008.1"/>
    </source>
</evidence>